<evidence type="ECO:0000313" key="3">
    <source>
        <dbReference type="Proteomes" id="UP000736335"/>
    </source>
</evidence>
<feature type="compositionally biased region" description="Low complexity" evidence="1">
    <location>
        <begin position="435"/>
        <end position="455"/>
    </location>
</feature>
<reference evidence="2" key="1">
    <citation type="journal article" date="2020" name="Nat. Commun.">
        <title>Large-scale genome sequencing of mycorrhizal fungi provides insights into the early evolution of symbiotic traits.</title>
        <authorList>
            <person name="Miyauchi S."/>
            <person name="Kiss E."/>
            <person name="Kuo A."/>
            <person name="Drula E."/>
            <person name="Kohler A."/>
            <person name="Sanchez-Garcia M."/>
            <person name="Morin E."/>
            <person name="Andreopoulos B."/>
            <person name="Barry K.W."/>
            <person name="Bonito G."/>
            <person name="Buee M."/>
            <person name="Carver A."/>
            <person name="Chen C."/>
            <person name="Cichocki N."/>
            <person name="Clum A."/>
            <person name="Culley D."/>
            <person name="Crous P.W."/>
            <person name="Fauchery L."/>
            <person name="Girlanda M."/>
            <person name="Hayes R.D."/>
            <person name="Keri Z."/>
            <person name="LaButti K."/>
            <person name="Lipzen A."/>
            <person name="Lombard V."/>
            <person name="Magnuson J."/>
            <person name="Maillard F."/>
            <person name="Murat C."/>
            <person name="Nolan M."/>
            <person name="Ohm R.A."/>
            <person name="Pangilinan J."/>
            <person name="Pereira M.F."/>
            <person name="Perotto S."/>
            <person name="Peter M."/>
            <person name="Pfister S."/>
            <person name="Riley R."/>
            <person name="Sitrit Y."/>
            <person name="Stielow J.B."/>
            <person name="Szollosi G."/>
            <person name="Zifcakova L."/>
            <person name="Stursova M."/>
            <person name="Spatafora J.W."/>
            <person name="Tedersoo L."/>
            <person name="Vaario L.M."/>
            <person name="Yamada A."/>
            <person name="Yan M."/>
            <person name="Wang P."/>
            <person name="Xu J."/>
            <person name="Bruns T."/>
            <person name="Baldrian P."/>
            <person name="Vilgalys R."/>
            <person name="Dunand C."/>
            <person name="Henrissat B."/>
            <person name="Grigoriev I.V."/>
            <person name="Hibbett D."/>
            <person name="Nagy L.G."/>
            <person name="Martin F.M."/>
        </authorList>
    </citation>
    <scope>NUCLEOTIDE SEQUENCE</scope>
    <source>
        <strain evidence="2">UH-Tt-Lm1</strain>
    </source>
</reference>
<evidence type="ECO:0000256" key="1">
    <source>
        <dbReference type="SAM" id="MobiDB-lite"/>
    </source>
</evidence>
<feature type="compositionally biased region" description="Basic residues" evidence="1">
    <location>
        <begin position="476"/>
        <end position="495"/>
    </location>
</feature>
<evidence type="ECO:0000313" key="2">
    <source>
        <dbReference type="EMBL" id="KAF9785315.1"/>
    </source>
</evidence>
<feature type="region of interest" description="Disordered" evidence="1">
    <location>
        <begin position="422"/>
        <end position="495"/>
    </location>
</feature>
<dbReference type="AlphaFoldDB" id="A0A9P6HE82"/>
<feature type="region of interest" description="Disordered" evidence="1">
    <location>
        <begin position="315"/>
        <end position="361"/>
    </location>
</feature>
<organism evidence="2 3">
    <name type="scientific">Thelephora terrestris</name>
    <dbReference type="NCBI Taxonomy" id="56493"/>
    <lineage>
        <taxon>Eukaryota</taxon>
        <taxon>Fungi</taxon>
        <taxon>Dikarya</taxon>
        <taxon>Basidiomycota</taxon>
        <taxon>Agaricomycotina</taxon>
        <taxon>Agaricomycetes</taxon>
        <taxon>Thelephorales</taxon>
        <taxon>Thelephoraceae</taxon>
        <taxon>Thelephora</taxon>
    </lineage>
</organism>
<gene>
    <name evidence="2" type="ORF">BJ322DRAFT_1020861</name>
</gene>
<dbReference type="EMBL" id="WIUZ02000007">
    <property type="protein sequence ID" value="KAF9785315.1"/>
    <property type="molecule type" value="Genomic_DNA"/>
</dbReference>
<reference evidence="2" key="2">
    <citation type="submission" date="2020-11" db="EMBL/GenBank/DDBJ databases">
        <authorList>
            <consortium name="DOE Joint Genome Institute"/>
            <person name="Kuo A."/>
            <person name="Miyauchi S."/>
            <person name="Kiss E."/>
            <person name="Drula E."/>
            <person name="Kohler A."/>
            <person name="Sanchez-Garcia M."/>
            <person name="Andreopoulos B."/>
            <person name="Barry K.W."/>
            <person name="Bonito G."/>
            <person name="Buee M."/>
            <person name="Carver A."/>
            <person name="Chen C."/>
            <person name="Cichocki N."/>
            <person name="Clum A."/>
            <person name="Culley D."/>
            <person name="Crous P.W."/>
            <person name="Fauchery L."/>
            <person name="Girlanda M."/>
            <person name="Hayes R."/>
            <person name="Keri Z."/>
            <person name="Labutti K."/>
            <person name="Lipzen A."/>
            <person name="Lombard V."/>
            <person name="Magnuson J."/>
            <person name="Maillard F."/>
            <person name="Morin E."/>
            <person name="Murat C."/>
            <person name="Nolan M."/>
            <person name="Ohm R."/>
            <person name="Pangilinan J."/>
            <person name="Pereira M."/>
            <person name="Perotto S."/>
            <person name="Peter M."/>
            <person name="Riley R."/>
            <person name="Sitrit Y."/>
            <person name="Stielow B."/>
            <person name="Szollosi G."/>
            <person name="Zifcakova L."/>
            <person name="Stursova M."/>
            <person name="Spatafora J.W."/>
            <person name="Tedersoo L."/>
            <person name="Vaario L.-M."/>
            <person name="Yamada A."/>
            <person name="Yan M."/>
            <person name="Wang P."/>
            <person name="Xu J."/>
            <person name="Bruns T."/>
            <person name="Baldrian P."/>
            <person name="Vilgalys R."/>
            <person name="Henrissat B."/>
            <person name="Grigoriev I.V."/>
            <person name="Hibbett D."/>
            <person name="Nagy L.G."/>
            <person name="Martin F.M."/>
        </authorList>
    </citation>
    <scope>NUCLEOTIDE SEQUENCE</scope>
    <source>
        <strain evidence="2">UH-Tt-Lm1</strain>
    </source>
</reference>
<feature type="compositionally biased region" description="Basic and acidic residues" evidence="1">
    <location>
        <begin position="125"/>
        <end position="135"/>
    </location>
</feature>
<keyword evidence="3" id="KW-1185">Reference proteome</keyword>
<comment type="caution">
    <text evidence="2">The sequence shown here is derived from an EMBL/GenBank/DDBJ whole genome shotgun (WGS) entry which is preliminary data.</text>
</comment>
<name>A0A9P6HE82_9AGAM</name>
<dbReference type="Proteomes" id="UP000736335">
    <property type="component" value="Unassembled WGS sequence"/>
</dbReference>
<sequence length="553" mass="59166">MARYQNNYKIGSANALLAMQRERDQWRSHYFGLRSSYDALSQQMADLVASDTRGSRSFPAQSGGSLTTLKVETLDAPLPSVAPLASTPTPMQTRELLPQLDRADYLAVTMWENQEYLGHRKGGRRGGEDEPEKRPKGSILSSYMEDENGNEVPDSTKSAVRKKARALFQLLLHTNIAPATWGAAPLNAQTELIFRLEKEFPFLRLCANHWKADMVATNSYSQWYKRAVGRDVATAVKVKVEANVDVIDIDDSDEGGSSKRPHPEDISARASKRPRVEKIDSLPTPRPLPTPVSSQRQKGLFGSLKIIPAVAMIPSTEPVPTTSRSKTPPPVAGPSNSSGLPPGSLSSATPSMAAGSSPPVSDLAVVPALASVTSSAVSSGPAVSPATVAPISPAQDLALDPISPLSLQDDALDTPVIKKTVPSLALAPGPPGNDAYPAVAAPAPVSVPSSPGANPGDCDDSVDAQETGSASNNTKKSSKKSSAKKTPKPRAKKITAKSLCLEEWEKEHGAAAKGFEAHWRARTPEQKKVDVPPFDLIEVYETRAKELTELRKQ</sequence>
<feature type="compositionally biased region" description="Low complexity" evidence="1">
    <location>
        <begin position="333"/>
        <end position="347"/>
    </location>
</feature>
<proteinExistence type="predicted"/>
<protein>
    <submittedName>
        <fullName evidence="2">Uncharacterized protein</fullName>
    </submittedName>
</protein>
<feature type="region of interest" description="Disordered" evidence="1">
    <location>
        <begin position="119"/>
        <end position="157"/>
    </location>
</feature>
<feature type="region of interest" description="Disordered" evidence="1">
    <location>
        <begin position="249"/>
        <end position="296"/>
    </location>
</feature>
<dbReference type="OrthoDB" id="3235325at2759"/>
<accession>A0A9P6HE82</accession>